<sequence>MKLTATQELDSYYEASTQAVSRNWRVRGDASRTCMLSEIADYRRHVCRVEVSQATIYRTLCRRGFSRKKVTRPAIKRDEQDRSEFMMLVGKHFEPHHLVFADESHFNRFWLRRNYISDAPKCL</sequence>
<dbReference type="AlphaFoldDB" id="A0A9P6JME7"/>
<organism evidence="2 3">
    <name type="scientific">Crepidotus variabilis</name>
    <dbReference type="NCBI Taxonomy" id="179855"/>
    <lineage>
        <taxon>Eukaryota</taxon>
        <taxon>Fungi</taxon>
        <taxon>Dikarya</taxon>
        <taxon>Basidiomycota</taxon>
        <taxon>Agaricomycotina</taxon>
        <taxon>Agaricomycetes</taxon>
        <taxon>Agaricomycetidae</taxon>
        <taxon>Agaricales</taxon>
        <taxon>Agaricineae</taxon>
        <taxon>Crepidotaceae</taxon>
        <taxon>Crepidotus</taxon>
    </lineage>
</organism>
<feature type="domain" description="Winged helix-turn helix" evidence="1">
    <location>
        <begin position="36"/>
        <end position="85"/>
    </location>
</feature>
<dbReference type="Proteomes" id="UP000807306">
    <property type="component" value="Unassembled WGS sequence"/>
</dbReference>
<protein>
    <recommendedName>
        <fullName evidence="1">Winged helix-turn helix domain-containing protein</fullName>
    </recommendedName>
</protein>
<evidence type="ECO:0000259" key="1">
    <source>
        <dbReference type="Pfam" id="PF13592"/>
    </source>
</evidence>
<dbReference type="Pfam" id="PF13592">
    <property type="entry name" value="HTH_33"/>
    <property type="match status" value="1"/>
</dbReference>
<name>A0A9P6JME7_9AGAR</name>
<dbReference type="InterPro" id="IPR025959">
    <property type="entry name" value="Winged_HTH_dom"/>
</dbReference>
<evidence type="ECO:0000313" key="3">
    <source>
        <dbReference type="Proteomes" id="UP000807306"/>
    </source>
</evidence>
<accession>A0A9P6JME7</accession>
<dbReference type="EMBL" id="MU157879">
    <property type="protein sequence ID" value="KAF9525783.1"/>
    <property type="molecule type" value="Genomic_DNA"/>
</dbReference>
<reference evidence="2" key="1">
    <citation type="submission" date="2020-11" db="EMBL/GenBank/DDBJ databases">
        <authorList>
            <consortium name="DOE Joint Genome Institute"/>
            <person name="Ahrendt S."/>
            <person name="Riley R."/>
            <person name="Andreopoulos W."/>
            <person name="Labutti K."/>
            <person name="Pangilinan J."/>
            <person name="Ruiz-Duenas F.J."/>
            <person name="Barrasa J.M."/>
            <person name="Sanchez-Garcia M."/>
            <person name="Camarero S."/>
            <person name="Miyauchi S."/>
            <person name="Serrano A."/>
            <person name="Linde D."/>
            <person name="Babiker R."/>
            <person name="Drula E."/>
            <person name="Ayuso-Fernandez I."/>
            <person name="Pacheco R."/>
            <person name="Padilla G."/>
            <person name="Ferreira P."/>
            <person name="Barriuso J."/>
            <person name="Kellner H."/>
            <person name="Castanera R."/>
            <person name="Alfaro M."/>
            <person name="Ramirez L."/>
            <person name="Pisabarro A.G."/>
            <person name="Kuo A."/>
            <person name="Tritt A."/>
            <person name="Lipzen A."/>
            <person name="He G."/>
            <person name="Yan M."/>
            <person name="Ng V."/>
            <person name="Cullen D."/>
            <person name="Martin F."/>
            <person name="Rosso M.-N."/>
            <person name="Henrissat B."/>
            <person name="Hibbett D."/>
            <person name="Martinez A.T."/>
            <person name="Grigoriev I.V."/>
        </authorList>
    </citation>
    <scope>NUCLEOTIDE SEQUENCE</scope>
    <source>
        <strain evidence="2">CBS 506.95</strain>
    </source>
</reference>
<dbReference type="OrthoDB" id="3203937at2759"/>
<proteinExistence type="predicted"/>
<comment type="caution">
    <text evidence="2">The sequence shown here is derived from an EMBL/GenBank/DDBJ whole genome shotgun (WGS) entry which is preliminary data.</text>
</comment>
<gene>
    <name evidence="2" type="ORF">CPB83DRAFT_858881</name>
</gene>
<keyword evidence="3" id="KW-1185">Reference proteome</keyword>
<evidence type="ECO:0000313" key="2">
    <source>
        <dbReference type="EMBL" id="KAF9525783.1"/>
    </source>
</evidence>